<protein>
    <submittedName>
        <fullName evidence="2">Uncharacterized protein</fullName>
    </submittedName>
</protein>
<sequence length="203" mass="23030">MDMLSTPDPQPFNNRLPPPSQPHYNNQAQMHHPPYFNGPGVPHPQHFNRSLPNPPIRPPTTEPIHFNHGPAQDIYFKNQVSFPFFHLPILPPNNPPNNHPPNNPTQSLYQANSYPAYETHSNPARVFQGSIEQLAPSRIDNIDYLENCRPATSTSDDLPPLDFSIIDNFESQAFERERQRILAQNRPSPRLNSSVTVIAPSQP</sequence>
<evidence type="ECO:0000256" key="1">
    <source>
        <dbReference type="SAM" id="MobiDB-lite"/>
    </source>
</evidence>
<accession>F4RBF3</accession>
<evidence type="ECO:0000313" key="2">
    <source>
        <dbReference type="EMBL" id="EGG10073.1"/>
    </source>
</evidence>
<dbReference type="HOGENOM" id="CLU_1349211_0_0_1"/>
<dbReference type="InParanoid" id="F4RBF3"/>
<feature type="region of interest" description="Disordered" evidence="1">
    <location>
        <begin position="181"/>
        <end position="203"/>
    </location>
</feature>
<dbReference type="KEGG" id="mlr:MELLADRAFT_60503"/>
<feature type="compositionally biased region" description="Polar residues" evidence="1">
    <location>
        <begin position="185"/>
        <end position="203"/>
    </location>
</feature>
<dbReference type="RefSeq" id="XP_007406374.1">
    <property type="nucleotide sequence ID" value="XM_007406312.1"/>
</dbReference>
<dbReference type="GeneID" id="18929554"/>
<feature type="compositionally biased region" description="Pro residues" evidence="1">
    <location>
        <begin position="52"/>
        <end position="61"/>
    </location>
</feature>
<evidence type="ECO:0000313" key="3">
    <source>
        <dbReference type="Proteomes" id="UP000001072"/>
    </source>
</evidence>
<proteinExistence type="predicted"/>
<dbReference type="VEuPathDB" id="FungiDB:MELLADRAFT_60503"/>
<dbReference type="EMBL" id="GL883095">
    <property type="protein sequence ID" value="EGG10073.1"/>
    <property type="molecule type" value="Genomic_DNA"/>
</dbReference>
<gene>
    <name evidence="2" type="ORF">MELLADRAFT_60503</name>
</gene>
<dbReference type="Proteomes" id="UP000001072">
    <property type="component" value="Unassembled WGS sequence"/>
</dbReference>
<keyword evidence="3" id="KW-1185">Reference proteome</keyword>
<feature type="region of interest" description="Disordered" evidence="1">
    <location>
        <begin position="1"/>
        <end position="69"/>
    </location>
</feature>
<dbReference type="AlphaFoldDB" id="F4RBF3"/>
<organism evidence="3">
    <name type="scientific">Melampsora larici-populina (strain 98AG31 / pathotype 3-4-7)</name>
    <name type="common">Poplar leaf rust fungus</name>
    <dbReference type="NCBI Taxonomy" id="747676"/>
    <lineage>
        <taxon>Eukaryota</taxon>
        <taxon>Fungi</taxon>
        <taxon>Dikarya</taxon>
        <taxon>Basidiomycota</taxon>
        <taxon>Pucciniomycotina</taxon>
        <taxon>Pucciniomycetes</taxon>
        <taxon>Pucciniales</taxon>
        <taxon>Melampsoraceae</taxon>
        <taxon>Melampsora</taxon>
    </lineage>
</organism>
<name>F4RBF3_MELLP</name>
<dbReference type="OrthoDB" id="10643198at2759"/>
<reference evidence="3" key="1">
    <citation type="journal article" date="2011" name="Proc. Natl. Acad. Sci. U.S.A.">
        <title>Obligate biotrophy features unraveled by the genomic analysis of rust fungi.</title>
        <authorList>
            <person name="Duplessis S."/>
            <person name="Cuomo C.A."/>
            <person name="Lin Y.-C."/>
            <person name="Aerts A."/>
            <person name="Tisserant E."/>
            <person name="Veneault-Fourrey C."/>
            <person name="Joly D.L."/>
            <person name="Hacquard S."/>
            <person name="Amselem J."/>
            <person name="Cantarel B.L."/>
            <person name="Chiu R."/>
            <person name="Coutinho P.M."/>
            <person name="Feau N."/>
            <person name="Field M."/>
            <person name="Frey P."/>
            <person name="Gelhaye E."/>
            <person name="Goldberg J."/>
            <person name="Grabherr M.G."/>
            <person name="Kodira C.D."/>
            <person name="Kohler A."/>
            <person name="Kuees U."/>
            <person name="Lindquist E.A."/>
            <person name="Lucas S.M."/>
            <person name="Mago R."/>
            <person name="Mauceli E."/>
            <person name="Morin E."/>
            <person name="Murat C."/>
            <person name="Pangilinan J.L."/>
            <person name="Park R."/>
            <person name="Pearson M."/>
            <person name="Quesneville H."/>
            <person name="Rouhier N."/>
            <person name="Sakthikumar S."/>
            <person name="Salamov A.A."/>
            <person name="Schmutz J."/>
            <person name="Selles B."/>
            <person name="Shapiro H."/>
            <person name="Tanguay P."/>
            <person name="Tuskan G.A."/>
            <person name="Henrissat B."/>
            <person name="Van de Peer Y."/>
            <person name="Rouze P."/>
            <person name="Ellis J.G."/>
            <person name="Dodds P.N."/>
            <person name="Schein J.E."/>
            <person name="Zhong S."/>
            <person name="Hamelin R.C."/>
            <person name="Grigoriev I.V."/>
            <person name="Szabo L.J."/>
            <person name="Martin F."/>
        </authorList>
    </citation>
    <scope>NUCLEOTIDE SEQUENCE [LARGE SCALE GENOMIC DNA]</scope>
    <source>
        <strain evidence="3">98AG31 / pathotype 3-4-7</strain>
    </source>
</reference>